<organism evidence="2 3">
    <name type="scientific">Melanomma pulvis-pyrius CBS 109.77</name>
    <dbReference type="NCBI Taxonomy" id="1314802"/>
    <lineage>
        <taxon>Eukaryota</taxon>
        <taxon>Fungi</taxon>
        <taxon>Dikarya</taxon>
        <taxon>Ascomycota</taxon>
        <taxon>Pezizomycotina</taxon>
        <taxon>Dothideomycetes</taxon>
        <taxon>Pleosporomycetidae</taxon>
        <taxon>Pleosporales</taxon>
        <taxon>Melanommataceae</taxon>
        <taxon>Melanomma</taxon>
    </lineage>
</organism>
<dbReference type="Proteomes" id="UP000799757">
    <property type="component" value="Unassembled WGS sequence"/>
</dbReference>
<dbReference type="PANTHER" id="PTHR34065:SF1">
    <property type="entry name" value="CELL DIVISION CONTROL PROTEIN 14"/>
    <property type="match status" value="1"/>
</dbReference>
<gene>
    <name evidence="2" type="ORF">K505DRAFT_342215</name>
</gene>
<evidence type="ECO:0000256" key="1">
    <source>
        <dbReference type="SAM" id="MobiDB-lite"/>
    </source>
</evidence>
<dbReference type="Pfam" id="PF08045">
    <property type="entry name" value="CDC14"/>
    <property type="match status" value="2"/>
</dbReference>
<name>A0A6A6WW21_9PLEO</name>
<reference evidence="2" key="1">
    <citation type="journal article" date="2020" name="Stud. Mycol.">
        <title>101 Dothideomycetes genomes: a test case for predicting lifestyles and emergence of pathogens.</title>
        <authorList>
            <person name="Haridas S."/>
            <person name="Albert R."/>
            <person name="Binder M."/>
            <person name="Bloem J."/>
            <person name="Labutti K."/>
            <person name="Salamov A."/>
            <person name="Andreopoulos B."/>
            <person name="Baker S."/>
            <person name="Barry K."/>
            <person name="Bills G."/>
            <person name="Bluhm B."/>
            <person name="Cannon C."/>
            <person name="Castanera R."/>
            <person name="Culley D."/>
            <person name="Daum C."/>
            <person name="Ezra D."/>
            <person name="Gonzalez J."/>
            <person name="Henrissat B."/>
            <person name="Kuo A."/>
            <person name="Liang C."/>
            <person name="Lipzen A."/>
            <person name="Lutzoni F."/>
            <person name="Magnuson J."/>
            <person name="Mondo S."/>
            <person name="Nolan M."/>
            <person name="Ohm R."/>
            <person name="Pangilinan J."/>
            <person name="Park H.-J."/>
            <person name="Ramirez L."/>
            <person name="Alfaro M."/>
            <person name="Sun H."/>
            <person name="Tritt A."/>
            <person name="Yoshinaga Y."/>
            <person name="Zwiers L.-H."/>
            <person name="Turgeon B."/>
            <person name="Goodwin S."/>
            <person name="Spatafora J."/>
            <person name="Crous P."/>
            <person name="Grigoriev I."/>
        </authorList>
    </citation>
    <scope>NUCLEOTIDE SEQUENCE</scope>
    <source>
        <strain evidence="2">CBS 109.77</strain>
    </source>
</reference>
<dbReference type="EMBL" id="MU002229">
    <property type="protein sequence ID" value="KAF2788289.1"/>
    <property type="molecule type" value="Genomic_DNA"/>
</dbReference>
<dbReference type="PANTHER" id="PTHR34065">
    <property type="entry name" value="CELL DIVISION CONTROL PROTEIN 14"/>
    <property type="match status" value="1"/>
</dbReference>
<keyword evidence="3" id="KW-1185">Reference proteome</keyword>
<evidence type="ECO:0000313" key="2">
    <source>
        <dbReference type="EMBL" id="KAF2788289.1"/>
    </source>
</evidence>
<dbReference type="InterPro" id="IPR012535">
    <property type="entry name" value="Cell_div_Cdc14"/>
</dbReference>
<feature type="region of interest" description="Disordered" evidence="1">
    <location>
        <begin position="262"/>
        <end position="283"/>
    </location>
</feature>
<protein>
    <submittedName>
        <fullName evidence="2">Cell division control 14, SIN component</fullName>
    </submittedName>
</protein>
<dbReference type="GO" id="GO:0051301">
    <property type="term" value="P:cell division"/>
    <property type="evidence" value="ECO:0007669"/>
    <property type="project" value="UniProtKB-KW"/>
</dbReference>
<keyword evidence="2" id="KW-0132">Cell division</keyword>
<accession>A0A6A6WW21</accession>
<feature type="region of interest" description="Disordered" evidence="1">
    <location>
        <begin position="38"/>
        <end position="66"/>
    </location>
</feature>
<dbReference type="AlphaFoldDB" id="A0A6A6WW21"/>
<dbReference type="SUPFAM" id="SSF48371">
    <property type="entry name" value="ARM repeat"/>
    <property type="match status" value="1"/>
</dbReference>
<evidence type="ECO:0000313" key="3">
    <source>
        <dbReference type="Proteomes" id="UP000799757"/>
    </source>
</evidence>
<keyword evidence="2" id="KW-0131">Cell cycle</keyword>
<dbReference type="InterPro" id="IPR016024">
    <property type="entry name" value="ARM-type_fold"/>
</dbReference>
<sequence length="314" mass="34644">MEALLTLAFDNIASKDTQKIRKGLRQIEGMLAQICLSGGKSKPSTPSHRRNASAISLGEQPQQTPKKLGTLGEDLAFREFFRLQEGFEWNVCTRVADCLERLLGMSSSKGNPSLPFPYEQCLTKIRTDGQNDILILSALSNLQGLLLLHPPSRTIFGREVYMNLLLDLLDPYNCPAIQSAALLVLVTALLATPQNTRAFEQMDGLLTVTSLFKDDETTQNVKLKVLEFLYFYLMPEAPVPAVSAPNTALHRSPSKLVGAFDRRSSTVSGDDSGATKKNIRSQEEKQHMLARYLNNVEALVQDLQESAPFASVSS</sequence>
<dbReference type="OrthoDB" id="5357220at2759"/>
<proteinExistence type="predicted"/>